<protein>
    <recommendedName>
        <fullName evidence="4">MmpS3 protein</fullName>
    </recommendedName>
</protein>
<dbReference type="AlphaFoldDB" id="A0A5Q5BH04"/>
<feature type="transmembrane region" description="Helical" evidence="2">
    <location>
        <begin position="94"/>
        <end position="114"/>
    </location>
</feature>
<proteinExistence type="predicted"/>
<feature type="compositionally biased region" description="Basic and acidic residues" evidence="1">
    <location>
        <begin position="15"/>
        <end position="33"/>
    </location>
</feature>
<reference evidence="3" key="1">
    <citation type="submission" date="2006-06" db="EMBL/GenBank/DDBJ databases">
        <title>Complete sequence of chromosome of Mycobacterium sp. MCS.</title>
        <authorList>
            <consortium name="US DOE Joint Genome Institute"/>
            <person name="Copeland A."/>
            <person name="Lucas S."/>
            <person name="Lapidus A."/>
            <person name="Barry K."/>
            <person name="Detter J.C."/>
            <person name="Glavina del Rio T."/>
            <person name="Hammon N."/>
            <person name="Israni S."/>
            <person name="Dalin E."/>
            <person name="Tice H."/>
            <person name="Pitluck S."/>
            <person name="Martinez M."/>
            <person name="Schmutz J."/>
            <person name="Larimer F."/>
            <person name="Land M."/>
            <person name="Hauser L."/>
            <person name="Kyrpides N."/>
            <person name="Kim E."/>
            <person name="Miller C.D."/>
            <person name="Hughes J.E."/>
            <person name="Anderson A.J."/>
            <person name="Sims R.C."/>
            <person name="Richardson P."/>
        </authorList>
    </citation>
    <scope>NUCLEOTIDE SEQUENCE [LARGE SCALE GENOMIC DNA]</scope>
    <source>
        <strain evidence="3">MCS</strain>
    </source>
</reference>
<dbReference type="KEGG" id="mmc:Mmcs_1395"/>
<gene>
    <name evidence="3" type="ordered locus">Mmcs_1395</name>
</gene>
<evidence type="ECO:0000256" key="1">
    <source>
        <dbReference type="SAM" id="MobiDB-lite"/>
    </source>
</evidence>
<feature type="compositionally biased region" description="Low complexity" evidence="1">
    <location>
        <begin position="153"/>
        <end position="165"/>
    </location>
</feature>
<dbReference type="Gene3D" id="2.60.40.2880">
    <property type="entry name" value="MmpS1-5, C-terminal soluble domain"/>
    <property type="match status" value="1"/>
</dbReference>
<keyword evidence="2" id="KW-0812">Transmembrane</keyword>
<accession>A0A5Q5BH04</accession>
<dbReference type="EMBL" id="CP000384">
    <property type="protein sequence ID" value="ABG07507.1"/>
    <property type="molecule type" value="Genomic_DNA"/>
</dbReference>
<dbReference type="InterPro" id="IPR038468">
    <property type="entry name" value="MmpS_C"/>
</dbReference>
<sequence length="282" mass="29308">MTRHYSPHSPYTSARTERLDRPRADQPGYDDRPSYAPYSGADHPGYRHYADGQSDYGQSWASGRYAAADVEDPDFEDYEDYDAYAAAIDSRWKWIAGVAGAVLLVAVICTLVILGGGDSGSVSATVGTSAQSRPPATATAPHDTSAALPPPTASLAPETITTVTPTAPPSPSASATPDPAPSAVAPPPPAAATPRAITYTVTGNRQLIDFVTVIYTDQQGALQTEVNVSLPWSKTVVLDPGVELKSVTATSVGGQLNCAITDAAGAALVTQNNNSMIATCTQ</sequence>
<name>A0A5Q5BH04_MYCSS</name>
<evidence type="ECO:0000313" key="3">
    <source>
        <dbReference type="EMBL" id="ABG07507.1"/>
    </source>
</evidence>
<keyword evidence="2" id="KW-1133">Transmembrane helix</keyword>
<feature type="region of interest" description="Disordered" evidence="1">
    <location>
        <begin position="1"/>
        <end position="53"/>
    </location>
</feature>
<evidence type="ECO:0008006" key="4">
    <source>
        <dbReference type="Google" id="ProtNLM"/>
    </source>
</evidence>
<feature type="compositionally biased region" description="Pro residues" evidence="1">
    <location>
        <begin position="178"/>
        <end position="191"/>
    </location>
</feature>
<organism evidence="3">
    <name type="scientific">Mycobacterium sp. (strain MCS)</name>
    <dbReference type="NCBI Taxonomy" id="164756"/>
    <lineage>
        <taxon>Bacteria</taxon>
        <taxon>Bacillati</taxon>
        <taxon>Actinomycetota</taxon>
        <taxon>Actinomycetes</taxon>
        <taxon>Mycobacteriales</taxon>
        <taxon>Mycobacteriaceae</taxon>
        <taxon>Mycobacterium</taxon>
    </lineage>
</organism>
<evidence type="ECO:0000256" key="2">
    <source>
        <dbReference type="SAM" id="Phobius"/>
    </source>
</evidence>
<feature type="region of interest" description="Disordered" evidence="1">
    <location>
        <begin position="124"/>
        <end position="191"/>
    </location>
</feature>
<feature type="compositionally biased region" description="Polar residues" evidence="1">
    <location>
        <begin position="124"/>
        <end position="134"/>
    </location>
</feature>
<keyword evidence="2" id="KW-0472">Membrane</keyword>